<dbReference type="RefSeq" id="WP_345587149.1">
    <property type="nucleotide sequence ID" value="NZ_BAABJG010000006.1"/>
</dbReference>
<name>A0ABW3UIC3_9BACL</name>
<keyword evidence="2" id="KW-1185">Reference proteome</keyword>
<protein>
    <submittedName>
        <fullName evidence="1">Uncharacterized protein</fullName>
    </submittedName>
</protein>
<proteinExistence type="predicted"/>
<organism evidence="1 2">
    <name type="scientific">Paenibacillus vulneris</name>
    <dbReference type="NCBI Taxonomy" id="1133364"/>
    <lineage>
        <taxon>Bacteria</taxon>
        <taxon>Bacillati</taxon>
        <taxon>Bacillota</taxon>
        <taxon>Bacilli</taxon>
        <taxon>Bacillales</taxon>
        <taxon>Paenibacillaceae</taxon>
        <taxon>Paenibacillus</taxon>
    </lineage>
</organism>
<comment type="caution">
    <text evidence="1">The sequence shown here is derived from an EMBL/GenBank/DDBJ whole genome shotgun (WGS) entry which is preliminary data.</text>
</comment>
<sequence>MLLLSDPRWQELRGPFGSSHRVPMLLSRLKEQYDPEVRDELYWEQLFHQNTIYSCTYAAVPHLVMLAQTSGHLETQLDIYISCGMFEANNPNEPDCEIPAEFARDRIALEPEAAKEIYRAYREALAVLAGLGESLVSYVRTKETEKRYFLAASATYAGFRDAASMLTVFPDGEEYVLGCPACGEDVYLWPDAQQSGPLLLYKEDPVFAPKKEGLRIEVRPSETIEELNWKHLYLQAKRIEDEAFLAQLPWLAGESDCPHCGVPLRLWPALLHMF</sequence>
<evidence type="ECO:0000313" key="1">
    <source>
        <dbReference type="EMBL" id="MFD1220513.1"/>
    </source>
</evidence>
<dbReference type="Proteomes" id="UP001597180">
    <property type="component" value="Unassembled WGS sequence"/>
</dbReference>
<gene>
    <name evidence="1" type="ORF">ACFQ4B_10305</name>
</gene>
<dbReference type="EMBL" id="JBHTLU010000013">
    <property type="protein sequence ID" value="MFD1220513.1"/>
    <property type="molecule type" value="Genomic_DNA"/>
</dbReference>
<accession>A0ABW3UIC3</accession>
<evidence type="ECO:0000313" key="2">
    <source>
        <dbReference type="Proteomes" id="UP001597180"/>
    </source>
</evidence>
<reference evidence="2" key="1">
    <citation type="journal article" date="2019" name="Int. J. Syst. Evol. Microbiol.">
        <title>The Global Catalogue of Microorganisms (GCM) 10K type strain sequencing project: providing services to taxonomists for standard genome sequencing and annotation.</title>
        <authorList>
            <consortium name="The Broad Institute Genomics Platform"/>
            <consortium name="The Broad Institute Genome Sequencing Center for Infectious Disease"/>
            <person name="Wu L."/>
            <person name="Ma J."/>
        </authorList>
    </citation>
    <scope>NUCLEOTIDE SEQUENCE [LARGE SCALE GENOMIC DNA]</scope>
    <source>
        <strain evidence="2">CCUG 53270</strain>
    </source>
</reference>